<evidence type="ECO:0000259" key="2">
    <source>
        <dbReference type="Pfam" id="PF14383"/>
    </source>
</evidence>
<feature type="compositionally biased region" description="Low complexity" evidence="1">
    <location>
        <begin position="211"/>
        <end position="220"/>
    </location>
</feature>
<sequence length="382" mass="41509">MASSSSFALDFLRRLLCAHATGNSDGAAVAARRDAPGHLSAPEPEGEGRSPCIVARLMGLDAMPAAAEAPHATPQPLRRSRSASSAEGGRSPSPSGFGDAAAPAKVRASASLREKPAYLRAENDMFLLLSFSPEDRGAETVVLLAADDEAERRESGAKKQRRGRRRKLRFGDDNDDEAESSASALARRDCNAHGSSPVSVLEARDAHEESSTTTTTTSSSLEDVEPCSATSGEVQFVLEQQITREKSQTDLDQLDEVTPARSSVHASRCSDRERRHRRMVNECEVSTSHVSGIWPPVCRVVEEDIRNMEWLPRDGANVVAEMDSDILDQLIYEATAELVQLTSDLHALPLHSPLLRKCSGKPSNWRYPSPRQIQERQAVGGY</sequence>
<protein>
    <recommendedName>
        <fullName evidence="2">DUF3741 domain-containing protein</fullName>
    </recommendedName>
</protein>
<feature type="region of interest" description="Disordered" evidence="1">
    <location>
        <begin position="247"/>
        <end position="270"/>
    </location>
</feature>
<name>A0A5J9SUC0_9POAL</name>
<evidence type="ECO:0000313" key="4">
    <source>
        <dbReference type="Proteomes" id="UP000324897"/>
    </source>
</evidence>
<keyword evidence="4" id="KW-1185">Reference proteome</keyword>
<gene>
    <name evidence="3" type="ORF">EJB05_51851</name>
</gene>
<dbReference type="AlphaFoldDB" id="A0A5J9SUC0"/>
<dbReference type="InterPro" id="IPR032795">
    <property type="entry name" value="DUF3741-assoc"/>
</dbReference>
<feature type="region of interest" description="Disordered" evidence="1">
    <location>
        <begin position="23"/>
        <end position="50"/>
    </location>
</feature>
<comment type="caution">
    <text evidence="3">The sequence shown here is derived from an EMBL/GenBank/DDBJ whole genome shotgun (WGS) entry which is preliminary data.</text>
</comment>
<feature type="compositionally biased region" description="Basic residues" evidence="1">
    <location>
        <begin position="158"/>
        <end position="168"/>
    </location>
</feature>
<dbReference type="EMBL" id="RWGY01000300">
    <property type="protein sequence ID" value="TVU02635.1"/>
    <property type="molecule type" value="Genomic_DNA"/>
</dbReference>
<feature type="non-terminal residue" evidence="3">
    <location>
        <position position="1"/>
    </location>
</feature>
<accession>A0A5J9SUC0</accession>
<dbReference type="Gramene" id="TVU02635">
    <property type="protein sequence ID" value="TVU02635"/>
    <property type="gene ID" value="EJB05_51851"/>
</dbReference>
<dbReference type="Pfam" id="PF14383">
    <property type="entry name" value="VARLMGL"/>
    <property type="match status" value="1"/>
</dbReference>
<proteinExistence type="predicted"/>
<dbReference type="Proteomes" id="UP000324897">
    <property type="component" value="Unassembled WGS sequence"/>
</dbReference>
<dbReference type="PANTHER" id="PTHR35499:SF1">
    <property type="entry name" value="DUF3741 DOMAIN-CONTAINING PROTEIN"/>
    <property type="match status" value="1"/>
</dbReference>
<evidence type="ECO:0000256" key="1">
    <source>
        <dbReference type="SAM" id="MobiDB-lite"/>
    </source>
</evidence>
<evidence type="ECO:0000313" key="3">
    <source>
        <dbReference type="EMBL" id="TVU02635.1"/>
    </source>
</evidence>
<feature type="region of interest" description="Disordered" evidence="1">
    <location>
        <begin position="67"/>
        <end position="102"/>
    </location>
</feature>
<reference evidence="3 4" key="1">
    <citation type="journal article" date="2019" name="Sci. Rep.">
        <title>A high-quality genome of Eragrostis curvula grass provides insights into Poaceae evolution and supports new strategies to enhance forage quality.</title>
        <authorList>
            <person name="Carballo J."/>
            <person name="Santos B.A.C.M."/>
            <person name="Zappacosta D."/>
            <person name="Garbus I."/>
            <person name="Selva J.P."/>
            <person name="Gallo C.A."/>
            <person name="Diaz A."/>
            <person name="Albertini E."/>
            <person name="Caccamo M."/>
            <person name="Echenique V."/>
        </authorList>
    </citation>
    <scope>NUCLEOTIDE SEQUENCE [LARGE SCALE GENOMIC DNA]</scope>
    <source>
        <strain evidence="4">cv. Victoria</strain>
        <tissue evidence="3">Leaf</tissue>
    </source>
</reference>
<dbReference type="OrthoDB" id="1924799at2759"/>
<organism evidence="3 4">
    <name type="scientific">Eragrostis curvula</name>
    <name type="common">weeping love grass</name>
    <dbReference type="NCBI Taxonomy" id="38414"/>
    <lineage>
        <taxon>Eukaryota</taxon>
        <taxon>Viridiplantae</taxon>
        <taxon>Streptophyta</taxon>
        <taxon>Embryophyta</taxon>
        <taxon>Tracheophyta</taxon>
        <taxon>Spermatophyta</taxon>
        <taxon>Magnoliopsida</taxon>
        <taxon>Liliopsida</taxon>
        <taxon>Poales</taxon>
        <taxon>Poaceae</taxon>
        <taxon>PACMAD clade</taxon>
        <taxon>Chloridoideae</taxon>
        <taxon>Eragrostideae</taxon>
        <taxon>Eragrostidinae</taxon>
        <taxon>Eragrostis</taxon>
    </lineage>
</organism>
<feature type="domain" description="DUF3741" evidence="2">
    <location>
        <begin position="48"/>
        <end position="66"/>
    </location>
</feature>
<feature type="region of interest" description="Disordered" evidence="1">
    <location>
        <begin position="149"/>
        <end position="226"/>
    </location>
</feature>
<dbReference type="PANTHER" id="PTHR35499">
    <property type="entry name" value="OS05G0128300 PROTEIN"/>
    <property type="match status" value="1"/>
</dbReference>